<dbReference type="EC" id="3.1.1.n2" evidence="3"/>
<dbReference type="GO" id="GO:0016787">
    <property type="term" value="F:hydrolase activity"/>
    <property type="evidence" value="ECO:0007669"/>
    <property type="project" value="UniProtKB-KW"/>
</dbReference>
<evidence type="ECO:0000259" key="6">
    <source>
        <dbReference type="Pfam" id="PF20434"/>
    </source>
</evidence>
<dbReference type="InterPro" id="IPR029058">
    <property type="entry name" value="AB_hydrolase_fold"/>
</dbReference>
<dbReference type="InterPro" id="IPR049492">
    <property type="entry name" value="BD-FAE-like_dom"/>
</dbReference>
<gene>
    <name evidence="7" type="ordered locus">Bathy11g00860</name>
</gene>
<keyword evidence="8" id="KW-1185">Reference proteome</keyword>
<dbReference type="EMBL" id="FO082268">
    <property type="protein sequence ID" value="CCO18525.1"/>
    <property type="molecule type" value="Genomic_DNA"/>
</dbReference>
<evidence type="ECO:0000256" key="4">
    <source>
        <dbReference type="ARBA" id="ARBA00049507"/>
    </source>
</evidence>
<dbReference type="Proteomes" id="UP000198341">
    <property type="component" value="Chromosome 11"/>
</dbReference>
<evidence type="ECO:0000256" key="3">
    <source>
        <dbReference type="ARBA" id="ARBA00038928"/>
    </source>
</evidence>
<dbReference type="GeneID" id="19012766"/>
<feature type="transmembrane region" description="Helical" evidence="5">
    <location>
        <begin position="34"/>
        <end position="53"/>
    </location>
</feature>
<proteinExistence type="inferred from homology"/>
<comment type="similarity">
    <text evidence="2">Belongs to the AB hydrolase superfamily. Isoprenylcysteine methylesterase family.</text>
</comment>
<dbReference type="RefSeq" id="XP_007510180.1">
    <property type="nucleotide sequence ID" value="XM_007510118.1"/>
</dbReference>
<reference evidence="7 8" key="1">
    <citation type="submission" date="2011-10" db="EMBL/GenBank/DDBJ databases">
        <authorList>
            <person name="Genoscope - CEA"/>
        </authorList>
    </citation>
    <scope>NUCLEOTIDE SEQUENCE [LARGE SCALE GENOMIC DNA]</scope>
    <source>
        <strain evidence="7 8">RCC 1105</strain>
    </source>
</reference>
<keyword evidence="5" id="KW-0812">Transmembrane</keyword>
<dbReference type="AlphaFoldDB" id="K8F158"/>
<dbReference type="OrthoDB" id="6495301at2759"/>
<feature type="domain" description="BD-FAE-like" evidence="6">
    <location>
        <begin position="94"/>
        <end position="300"/>
    </location>
</feature>
<dbReference type="eggNOG" id="KOG1516">
    <property type="taxonomic scope" value="Eukaryota"/>
</dbReference>
<evidence type="ECO:0000313" key="8">
    <source>
        <dbReference type="Proteomes" id="UP000198341"/>
    </source>
</evidence>
<accession>K8F158</accession>
<protein>
    <recommendedName>
        <fullName evidence="3">protein-S-isoprenylcysteine alpha-carbonyl methylesterase</fullName>
        <ecNumber evidence="3">3.1.1.n2</ecNumber>
    </recommendedName>
</protein>
<evidence type="ECO:0000256" key="5">
    <source>
        <dbReference type="SAM" id="Phobius"/>
    </source>
</evidence>
<dbReference type="KEGG" id="bpg:Bathy11g00860"/>
<dbReference type="STRING" id="41875.K8F158"/>
<keyword evidence="5" id="KW-0472">Membrane</keyword>
<evidence type="ECO:0000313" key="7">
    <source>
        <dbReference type="EMBL" id="CCO18525.1"/>
    </source>
</evidence>
<evidence type="ECO:0000256" key="1">
    <source>
        <dbReference type="ARBA" id="ARBA00022801"/>
    </source>
</evidence>
<comment type="catalytic activity">
    <reaction evidence="4">
        <text>[protein]-C-terminal S-[(2E,6E)-farnesyl]-L-cysteine methyl ester + H2O = [protein]-C-terminal S-[(2E,6E)-farnesyl]-L-cysteine + methanol + H(+)</text>
        <dbReference type="Rhea" id="RHEA:48520"/>
        <dbReference type="Rhea" id="RHEA-COMP:12125"/>
        <dbReference type="Rhea" id="RHEA-COMP:12126"/>
        <dbReference type="ChEBI" id="CHEBI:15377"/>
        <dbReference type="ChEBI" id="CHEBI:15378"/>
        <dbReference type="ChEBI" id="CHEBI:17790"/>
        <dbReference type="ChEBI" id="CHEBI:90510"/>
        <dbReference type="ChEBI" id="CHEBI:90511"/>
        <dbReference type="EC" id="3.1.1.n2"/>
    </reaction>
</comment>
<dbReference type="PANTHER" id="PTHR48081">
    <property type="entry name" value="AB HYDROLASE SUPERFAMILY PROTEIN C4A8.06C"/>
    <property type="match status" value="1"/>
</dbReference>
<dbReference type="Gene3D" id="3.40.50.1820">
    <property type="entry name" value="alpha/beta hydrolase"/>
    <property type="match status" value="1"/>
</dbReference>
<keyword evidence="5" id="KW-1133">Transmembrane helix</keyword>
<name>K8F158_9CHLO</name>
<dbReference type="PANTHER" id="PTHR48081:SF33">
    <property type="entry name" value="KYNURENINE FORMAMIDASE"/>
    <property type="match status" value="1"/>
</dbReference>
<feature type="transmembrane region" description="Helical" evidence="5">
    <location>
        <begin position="102"/>
        <end position="123"/>
    </location>
</feature>
<dbReference type="InterPro" id="IPR050300">
    <property type="entry name" value="GDXG_lipolytic_enzyme"/>
</dbReference>
<organism evidence="7 8">
    <name type="scientific">Bathycoccus prasinos</name>
    <dbReference type="NCBI Taxonomy" id="41875"/>
    <lineage>
        <taxon>Eukaryota</taxon>
        <taxon>Viridiplantae</taxon>
        <taxon>Chlorophyta</taxon>
        <taxon>Mamiellophyceae</taxon>
        <taxon>Mamiellales</taxon>
        <taxon>Bathycoccaceae</taxon>
        <taxon>Bathycoccus</taxon>
    </lineage>
</organism>
<dbReference type="Pfam" id="PF20434">
    <property type="entry name" value="BD-FAE"/>
    <property type="match status" value="1"/>
</dbReference>
<dbReference type="SUPFAM" id="SSF53474">
    <property type="entry name" value="alpha/beta-Hydrolases"/>
    <property type="match status" value="1"/>
</dbReference>
<feature type="transmembrane region" description="Helical" evidence="5">
    <location>
        <begin position="9"/>
        <end position="28"/>
    </location>
</feature>
<sequence length="375" mass="42214">MIGRVMRNVLLIFRLLFKLLTFLRLNWIAKFLRLLLFSALLLPAFIRIGWFYVTDGRIKRGIKYGKNARNFLDVYVPSDEEDEDVEEGGGGETKQKKQLKPVVIFVTGGVWIIGYRVWGALLAKSLLEFGVITICIDYRNFPQGVCGDMVEDVANGIGYAVNAAKSLGGDPRKINLIGQSAGAHLAALSLLKQASLRDDLKETWHAKDIIGFVGISGIYHPESEELIAHFDRQGLHRKIFFSIMEAGFSGRHIEALGRNSPSEMVKLIGVECAHVLPRFLLIHGEKDVSAPTRESRNFAPTLSNAGISVMEKYYKSKGHVEPFILDPILGRSEDVLLEDLLTFIFRREGLSKTFKRQPLMRPRFIVELAKRVVPF</sequence>
<evidence type="ECO:0000256" key="2">
    <source>
        <dbReference type="ARBA" id="ARBA00038028"/>
    </source>
</evidence>
<keyword evidence="1" id="KW-0378">Hydrolase</keyword>